<dbReference type="AlphaFoldDB" id="A0A0A9H153"/>
<reference evidence="1" key="1">
    <citation type="submission" date="2014-09" db="EMBL/GenBank/DDBJ databases">
        <authorList>
            <person name="Magalhaes I.L.F."/>
            <person name="Oliveira U."/>
            <person name="Santos F.R."/>
            <person name="Vidigal T.H.D.A."/>
            <person name="Brescovit A.D."/>
            <person name="Santos A.J."/>
        </authorList>
    </citation>
    <scope>NUCLEOTIDE SEQUENCE</scope>
    <source>
        <tissue evidence="1">Shoot tissue taken approximately 20 cm above the soil surface</tissue>
    </source>
</reference>
<name>A0A0A9H153_ARUDO</name>
<proteinExistence type="predicted"/>
<evidence type="ECO:0000313" key="1">
    <source>
        <dbReference type="EMBL" id="JAE29514.1"/>
    </source>
</evidence>
<dbReference type="EMBL" id="GBRH01168382">
    <property type="protein sequence ID" value="JAE29514.1"/>
    <property type="molecule type" value="Transcribed_RNA"/>
</dbReference>
<organism evidence="1">
    <name type="scientific">Arundo donax</name>
    <name type="common">Giant reed</name>
    <name type="synonym">Donax arundinaceus</name>
    <dbReference type="NCBI Taxonomy" id="35708"/>
    <lineage>
        <taxon>Eukaryota</taxon>
        <taxon>Viridiplantae</taxon>
        <taxon>Streptophyta</taxon>
        <taxon>Embryophyta</taxon>
        <taxon>Tracheophyta</taxon>
        <taxon>Spermatophyta</taxon>
        <taxon>Magnoliopsida</taxon>
        <taxon>Liliopsida</taxon>
        <taxon>Poales</taxon>
        <taxon>Poaceae</taxon>
        <taxon>PACMAD clade</taxon>
        <taxon>Arundinoideae</taxon>
        <taxon>Arundineae</taxon>
        <taxon>Arundo</taxon>
    </lineage>
</organism>
<sequence>MQRSCSGARSGYGMNGKWG</sequence>
<reference evidence="1" key="2">
    <citation type="journal article" date="2015" name="Data Brief">
        <title>Shoot transcriptome of the giant reed, Arundo donax.</title>
        <authorList>
            <person name="Barrero R.A."/>
            <person name="Guerrero F.D."/>
            <person name="Moolhuijzen P."/>
            <person name="Goolsby J.A."/>
            <person name="Tidwell J."/>
            <person name="Bellgard S.E."/>
            <person name="Bellgard M.I."/>
        </authorList>
    </citation>
    <scope>NUCLEOTIDE SEQUENCE</scope>
    <source>
        <tissue evidence="1">Shoot tissue taken approximately 20 cm above the soil surface</tissue>
    </source>
</reference>
<accession>A0A0A9H153</accession>
<protein>
    <submittedName>
        <fullName evidence="1">Uncharacterized protein</fullName>
    </submittedName>
</protein>